<organism evidence="1 2">
    <name type="scientific">Methanococcus voltae</name>
    <dbReference type="NCBI Taxonomy" id="2188"/>
    <lineage>
        <taxon>Archaea</taxon>
        <taxon>Methanobacteriati</taxon>
        <taxon>Methanobacteriota</taxon>
        <taxon>Methanomada group</taxon>
        <taxon>Methanococci</taxon>
        <taxon>Methanococcales</taxon>
        <taxon>Methanococcaceae</taxon>
        <taxon>Methanococcus</taxon>
    </lineage>
</organism>
<accession>A0A8J7US36</accession>
<dbReference type="AlphaFoldDB" id="A0A8J7US36"/>
<name>A0A8J7US36_METVO</name>
<dbReference type="InterPro" id="IPR027396">
    <property type="entry name" value="DsrEFH-like"/>
</dbReference>
<dbReference type="Proteomes" id="UP000740329">
    <property type="component" value="Unassembled WGS sequence"/>
</dbReference>
<gene>
    <name evidence="1" type="ORF">J3E07_000605</name>
</gene>
<dbReference type="RefSeq" id="WP_209590661.1">
    <property type="nucleotide sequence ID" value="NZ_JAGGMU010000001.1"/>
</dbReference>
<proteinExistence type="predicted"/>
<dbReference type="Gene3D" id="3.40.1260.10">
    <property type="entry name" value="DsrEFH-like"/>
    <property type="match status" value="1"/>
</dbReference>
<dbReference type="Pfam" id="PF02635">
    <property type="entry name" value="DsrE"/>
    <property type="match status" value="1"/>
</dbReference>
<dbReference type="EMBL" id="JAGGMV010000001">
    <property type="protein sequence ID" value="MBP2201207.1"/>
    <property type="molecule type" value="Genomic_DNA"/>
</dbReference>
<evidence type="ECO:0000313" key="2">
    <source>
        <dbReference type="Proteomes" id="UP000740329"/>
    </source>
</evidence>
<dbReference type="SUPFAM" id="SSF75169">
    <property type="entry name" value="DsrEFH-like"/>
    <property type="match status" value="1"/>
</dbReference>
<evidence type="ECO:0000313" key="1">
    <source>
        <dbReference type="EMBL" id="MBP2201207.1"/>
    </source>
</evidence>
<comment type="caution">
    <text evidence="1">The sequence shown here is derived from an EMBL/GenBank/DDBJ whole genome shotgun (WGS) entry which is preliminary data.</text>
</comment>
<reference evidence="1" key="1">
    <citation type="submission" date="2021-03" db="EMBL/GenBank/DDBJ databases">
        <title>Genomic Encyclopedia of Type Strains, Phase IV (KMG-V): Genome sequencing to study the core and pangenomes of soil and plant-associated prokaryotes.</title>
        <authorList>
            <person name="Whitman W."/>
        </authorList>
    </citation>
    <scope>NUCLEOTIDE SEQUENCE</scope>
    <source>
        <strain evidence="1">C4</strain>
    </source>
</reference>
<dbReference type="OrthoDB" id="122708at2157"/>
<dbReference type="InterPro" id="IPR003787">
    <property type="entry name" value="Sulphur_relay_DsrE/F-like"/>
</dbReference>
<sequence length="116" mass="13137">MKISLLVFSYEKDGAPMNTLMFHVLLFAKELKEKGEDVKILFEGEGVQWAKELTNPEHPFNKHVEYLKDNFVACEACSSMHGILDDIIGKVAIENDLHGHISLKKYLDDGGKVVEF</sequence>
<protein>
    <submittedName>
        <fullName evidence="1">Sulfur relay (Sulfurtransferase) complex TusBCD TusD component (DsrE family)</fullName>
    </submittedName>
</protein>